<dbReference type="InterPro" id="IPR014729">
    <property type="entry name" value="Rossmann-like_a/b/a_fold"/>
</dbReference>
<dbReference type="GO" id="GO:0005886">
    <property type="term" value="C:plasma membrane"/>
    <property type="evidence" value="ECO:0007669"/>
    <property type="project" value="TreeGrafter"/>
</dbReference>
<evidence type="ECO:0000313" key="2">
    <source>
        <dbReference type="EMBL" id="AJI78182.1"/>
    </source>
</evidence>
<dbReference type="CDD" id="cd06259">
    <property type="entry name" value="YdcF-like"/>
    <property type="match status" value="1"/>
</dbReference>
<name>A0A0B6ENW1_9CORY</name>
<dbReference type="EMBL" id="CP010827">
    <property type="protein sequence ID" value="AJI78182.1"/>
    <property type="molecule type" value="Genomic_DNA"/>
</dbReference>
<dbReference type="Gene3D" id="3.40.50.620">
    <property type="entry name" value="HUPs"/>
    <property type="match status" value="1"/>
</dbReference>
<dbReference type="STRING" id="161899.CSING_03160"/>
<proteinExistence type="predicted"/>
<dbReference type="InterPro" id="IPR003848">
    <property type="entry name" value="DUF218"/>
</dbReference>
<gene>
    <name evidence="2" type="ORF">CSING_03160</name>
</gene>
<dbReference type="GO" id="GO:0043164">
    <property type="term" value="P:Gram-negative-bacterium-type cell wall biogenesis"/>
    <property type="evidence" value="ECO:0007669"/>
    <property type="project" value="TreeGrafter"/>
</dbReference>
<dbReference type="KEGG" id="csx:CSING_03160"/>
<dbReference type="GO" id="GO:0000270">
    <property type="term" value="P:peptidoglycan metabolic process"/>
    <property type="evidence" value="ECO:0007669"/>
    <property type="project" value="TreeGrafter"/>
</dbReference>
<dbReference type="Pfam" id="PF02698">
    <property type="entry name" value="DUF218"/>
    <property type="match status" value="1"/>
</dbReference>
<protein>
    <submittedName>
        <fullName evidence="2">DUF218 domain-containing protein</fullName>
    </submittedName>
</protein>
<evidence type="ECO:0000259" key="1">
    <source>
        <dbReference type="Pfam" id="PF02698"/>
    </source>
</evidence>
<dbReference type="HOGENOM" id="CLU_051474_3_2_11"/>
<accession>A0A0B6ENW1</accession>
<dbReference type="Proteomes" id="UP000031890">
    <property type="component" value="Chromosome"/>
</dbReference>
<evidence type="ECO:0000313" key="3">
    <source>
        <dbReference type="Proteomes" id="UP000031890"/>
    </source>
</evidence>
<organism evidence="2 3">
    <name type="scientific">Corynebacterium singulare</name>
    <dbReference type="NCBI Taxonomy" id="161899"/>
    <lineage>
        <taxon>Bacteria</taxon>
        <taxon>Bacillati</taxon>
        <taxon>Actinomycetota</taxon>
        <taxon>Actinomycetes</taxon>
        <taxon>Mycobacteriales</taxon>
        <taxon>Corynebacteriaceae</taxon>
        <taxon>Corynebacterium</taxon>
    </lineage>
</organism>
<feature type="domain" description="DUF218" evidence="1">
    <location>
        <begin position="16"/>
        <end position="144"/>
    </location>
</feature>
<sequence length="168" mass="19000">MLTSMHAKLAAMQFPVLVLGARVVGDEPGSLLRSRLNRAVVAARVMPDEPVIVSGFGEADVMRNYLIARGVAAGRILVEPMATSTNENLERAHALCPEYAYFRVVTNDFHVLRTRVWAWHLGIRVRVHGVRTPKEARVWNYLREVVATPHSLLRIVWRRVVGLKTTRR</sequence>
<dbReference type="PANTHER" id="PTHR30336">
    <property type="entry name" value="INNER MEMBRANE PROTEIN, PROBABLE PERMEASE"/>
    <property type="match status" value="1"/>
</dbReference>
<dbReference type="PANTHER" id="PTHR30336:SF4">
    <property type="entry name" value="ENVELOPE BIOGENESIS FACTOR ELYC"/>
    <property type="match status" value="1"/>
</dbReference>
<dbReference type="AlphaFoldDB" id="A0A0B6ENW1"/>
<dbReference type="InterPro" id="IPR051599">
    <property type="entry name" value="Cell_Envelope_Assoc"/>
</dbReference>
<reference evidence="2 3" key="1">
    <citation type="journal article" date="2015" name="Genome Announc.">
        <title>Complete Genome Sequence and Annotation of Corynebacterium singulare DSM 44357, Isolated from a Human Semen Specimen.</title>
        <authorList>
            <person name="Merten M."/>
            <person name="Brinkrolf K."/>
            <person name="Albersmeier A."/>
            <person name="Kutter Y."/>
            <person name="Ruckert C."/>
            <person name="Tauch A."/>
        </authorList>
    </citation>
    <scope>NUCLEOTIDE SEQUENCE [LARGE SCALE GENOMIC DNA]</scope>
    <source>
        <strain evidence="2">IBS B52218</strain>
    </source>
</reference>